<evidence type="ECO:0000313" key="13">
    <source>
        <dbReference type="EMBL" id="RHJ12470.1"/>
    </source>
</evidence>
<dbReference type="Proteomes" id="UP001296643">
    <property type="component" value="Unassembled WGS sequence"/>
</dbReference>
<evidence type="ECO:0000259" key="4">
    <source>
        <dbReference type="PROSITE" id="PS01124"/>
    </source>
</evidence>
<dbReference type="PANTHER" id="PTHR43280:SF2">
    <property type="entry name" value="HTH-TYPE TRANSCRIPTIONAL REGULATOR EXSA"/>
    <property type="match status" value="1"/>
</dbReference>
<dbReference type="GO" id="GO:0003700">
    <property type="term" value="F:DNA-binding transcription factor activity"/>
    <property type="evidence" value="ECO:0007669"/>
    <property type="project" value="InterPro"/>
</dbReference>
<evidence type="ECO:0000313" key="9">
    <source>
        <dbReference type="EMBL" id="NSI64110.1"/>
    </source>
</evidence>
<evidence type="ECO:0000256" key="2">
    <source>
        <dbReference type="ARBA" id="ARBA00023125"/>
    </source>
</evidence>
<dbReference type="EMBL" id="JAAIRV010000018">
    <property type="protein sequence ID" value="NSI58728.1"/>
    <property type="molecule type" value="Genomic_DNA"/>
</dbReference>
<dbReference type="Proteomes" id="UP000283834">
    <property type="component" value="Unassembled WGS sequence"/>
</dbReference>
<reference evidence="15 16" key="2">
    <citation type="submission" date="2018-08" db="EMBL/GenBank/DDBJ databases">
        <title>A genome reference for cultivated species of the human gut microbiota.</title>
        <authorList>
            <person name="Zou Y."/>
            <person name="Xue W."/>
            <person name="Luo G."/>
        </authorList>
    </citation>
    <scope>NUCLEOTIDE SEQUENCE [LARGE SCALE GENOMIC DNA]</scope>
    <source>
        <strain evidence="12 15">AF19-16AC</strain>
        <strain evidence="11 17">AF27-4BH</strain>
        <strain evidence="13 16">AM12-54</strain>
    </source>
</reference>
<evidence type="ECO:0000313" key="16">
    <source>
        <dbReference type="Proteomes" id="UP000283992"/>
    </source>
</evidence>
<evidence type="ECO:0000256" key="3">
    <source>
        <dbReference type="ARBA" id="ARBA00023163"/>
    </source>
</evidence>
<dbReference type="Proteomes" id="UP000283992">
    <property type="component" value="Unassembled WGS sequence"/>
</dbReference>
<evidence type="ECO:0000313" key="10">
    <source>
        <dbReference type="EMBL" id="PLT81132.1"/>
    </source>
</evidence>
<dbReference type="EMBL" id="JAQMLR010000002">
    <property type="protein sequence ID" value="MDB8737851.1"/>
    <property type="molecule type" value="Genomic_DNA"/>
</dbReference>
<dbReference type="SMART" id="SM00342">
    <property type="entry name" value="HTH_ARAC"/>
    <property type="match status" value="1"/>
</dbReference>
<name>A0A2N5PWI6_MEDGN</name>
<dbReference type="EMBL" id="JAPZEG010000013">
    <property type="protein sequence ID" value="MDE1204161.1"/>
    <property type="molecule type" value="Genomic_DNA"/>
</dbReference>
<dbReference type="EMBL" id="JAAIRM010000006">
    <property type="protein sequence ID" value="NSI18724.1"/>
    <property type="molecule type" value="Genomic_DNA"/>
</dbReference>
<gene>
    <name evidence="10" type="ORF">CDL20_14435</name>
    <name evidence="13" type="ORF">DW142_08360</name>
    <name evidence="12" type="ORF">DWX36_08200</name>
    <name evidence="11" type="ORF">DWY88_03535</name>
    <name evidence="7" type="ORF">G4958_05035</name>
    <name evidence="9" type="ORF">G4981_02220</name>
    <name evidence="8" type="ORF">G4993_09990</name>
    <name evidence="6" type="ORF">O4N78_11415</name>
    <name evidence="5" type="ORF">PNU63_03480</name>
</gene>
<dbReference type="AlphaFoldDB" id="A0A2N5PWI6"/>
<dbReference type="PANTHER" id="PTHR43280">
    <property type="entry name" value="ARAC-FAMILY TRANSCRIPTIONAL REGULATOR"/>
    <property type="match status" value="1"/>
</dbReference>
<dbReference type="Proteomes" id="UP001296581">
    <property type="component" value="Unassembled WGS sequence"/>
</dbReference>
<keyword evidence="2" id="KW-0238">DNA-binding</keyword>
<evidence type="ECO:0000313" key="11">
    <source>
        <dbReference type="EMBL" id="RGQ70364.1"/>
    </source>
</evidence>
<sequence>MNLRMDKAKGLLKKGYKVYEVSEMVGYNNHRYFTDIFKKYTGETPKNYQDHVYHQDAE</sequence>
<evidence type="ECO:0000313" key="7">
    <source>
        <dbReference type="EMBL" id="NSI18724.1"/>
    </source>
</evidence>
<dbReference type="InterPro" id="IPR018060">
    <property type="entry name" value="HTH_AraC"/>
</dbReference>
<evidence type="ECO:0000313" key="12">
    <source>
        <dbReference type="EMBL" id="RGT39210.1"/>
    </source>
</evidence>
<evidence type="ECO:0000256" key="1">
    <source>
        <dbReference type="ARBA" id="ARBA00023015"/>
    </source>
</evidence>
<dbReference type="Proteomes" id="UP000286137">
    <property type="component" value="Unassembled WGS sequence"/>
</dbReference>
<dbReference type="PROSITE" id="PS00041">
    <property type="entry name" value="HTH_ARAC_FAMILY_1"/>
    <property type="match status" value="1"/>
</dbReference>
<dbReference type="SUPFAM" id="SSF46689">
    <property type="entry name" value="Homeodomain-like"/>
    <property type="match status" value="1"/>
</dbReference>
<dbReference type="InterPro" id="IPR020449">
    <property type="entry name" value="Tscrpt_reg_AraC-type_HTH"/>
</dbReference>
<comment type="caution">
    <text evidence="10">The sequence shown here is derived from an EMBL/GenBank/DDBJ whole genome shotgun (WGS) entry which is preliminary data.</text>
</comment>
<reference evidence="5" key="6">
    <citation type="submission" date="2023-01" db="EMBL/GenBank/DDBJ databases">
        <title>Human gut microbiome strain richness.</title>
        <authorList>
            <person name="Chen-Liaw A."/>
        </authorList>
    </citation>
    <scope>NUCLEOTIDE SEQUENCE</scope>
    <source>
        <strain evidence="5">1001217st1_A9_1001217B_191108</strain>
    </source>
</reference>
<dbReference type="Proteomes" id="UP001149331">
    <property type="component" value="Unassembled WGS sequence"/>
</dbReference>
<dbReference type="RefSeq" id="WP_004843242.1">
    <property type="nucleotide sequence ID" value="NZ_AP031446.1"/>
</dbReference>
<dbReference type="Pfam" id="PF12833">
    <property type="entry name" value="HTH_18"/>
    <property type="match status" value="1"/>
</dbReference>
<protein>
    <submittedName>
        <fullName evidence="10">AraC family transcriptional regulator</fullName>
    </submittedName>
    <submittedName>
        <fullName evidence="5">Helix-turn-helix domain-containing protein</fullName>
    </submittedName>
</protein>
<reference evidence="7" key="4">
    <citation type="submission" date="2020-02" db="EMBL/GenBank/DDBJ databases">
        <authorList>
            <person name="Littmann E."/>
            <person name="Sorbara M."/>
        </authorList>
    </citation>
    <scope>NUCLEOTIDE SEQUENCE</scope>
    <source>
        <strain evidence="9">MSK.11.9</strain>
        <strain evidence="8">MSK.15.32</strain>
        <strain evidence="7">MSK.22.53</strain>
    </source>
</reference>
<evidence type="ECO:0000313" key="17">
    <source>
        <dbReference type="Proteomes" id="UP000286137"/>
    </source>
</evidence>
<keyword evidence="3" id="KW-0804">Transcription</keyword>
<reference evidence="10 14" key="1">
    <citation type="journal article" date="2017" name="Genome Med.">
        <title>A novel Ruminococcus gnavus clade enriched in inflammatory bowel disease patients.</title>
        <authorList>
            <person name="Hall A.B."/>
            <person name="Yassour M."/>
            <person name="Sauk J."/>
            <person name="Garner A."/>
            <person name="Jiang X."/>
            <person name="Arthur T."/>
            <person name="Lagoudas G.K."/>
            <person name="Vatanen T."/>
            <person name="Fornelos N."/>
            <person name="Wilson R."/>
            <person name="Bertha M."/>
            <person name="Cohen M."/>
            <person name="Garber J."/>
            <person name="Khalili H."/>
            <person name="Gevers D."/>
            <person name="Ananthakrishnan A.N."/>
            <person name="Kugathasan S."/>
            <person name="Lander E.S."/>
            <person name="Blainey P."/>
            <person name="Vlamakis H."/>
            <person name="Xavier R.J."/>
            <person name="Huttenhower C."/>
        </authorList>
    </citation>
    <scope>NUCLEOTIDE SEQUENCE [LARGE SCALE GENOMIC DNA]</scope>
    <source>
        <strain evidence="10 14">RJX1128</strain>
    </source>
</reference>
<dbReference type="Proteomes" id="UP001296580">
    <property type="component" value="Unassembled WGS sequence"/>
</dbReference>
<dbReference type="EMBL" id="QRWQ01000006">
    <property type="protein sequence ID" value="RGT39210.1"/>
    <property type="molecule type" value="Genomic_DNA"/>
</dbReference>
<dbReference type="GO" id="GO:0043565">
    <property type="term" value="F:sequence-specific DNA binding"/>
    <property type="evidence" value="ECO:0007669"/>
    <property type="project" value="InterPro"/>
</dbReference>
<dbReference type="EMBL" id="NIHW01000056">
    <property type="protein sequence ID" value="PLT81132.1"/>
    <property type="molecule type" value="Genomic_DNA"/>
</dbReference>
<dbReference type="EMBL" id="QRLN01000009">
    <property type="protein sequence ID" value="RHJ12470.1"/>
    <property type="molecule type" value="Genomic_DNA"/>
</dbReference>
<dbReference type="PRINTS" id="PR00032">
    <property type="entry name" value="HTHARAC"/>
</dbReference>
<keyword evidence="1" id="KW-0805">Transcription regulation</keyword>
<dbReference type="InterPro" id="IPR018062">
    <property type="entry name" value="HTH_AraC-typ_CS"/>
</dbReference>
<dbReference type="GeneID" id="57434582"/>
<evidence type="ECO:0000313" key="14">
    <source>
        <dbReference type="Proteomes" id="UP000234840"/>
    </source>
</evidence>
<dbReference type="Proteomes" id="UP001211731">
    <property type="component" value="Unassembled WGS sequence"/>
</dbReference>
<accession>A0A2N5PWI6</accession>
<feature type="domain" description="HTH araC/xylS-type" evidence="4">
    <location>
        <begin position="1"/>
        <end position="51"/>
    </location>
</feature>
<dbReference type="PROSITE" id="PS01124">
    <property type="entry name" value="HTH_ARAC_FAMILY_2"/>
    <property type="match status" value="1"/>
</dbReference>
<reference evidence="7" key="3">
    <citation type="journal article" date="2020" name="Cell Host Microbe">
        <title>Functional and Genomic Variation between Human-Derived Isolates of Lachnospiraceae Reveals Inter- and Intra-Species Diversity.</title>
        <authorList>
            <person name="Sorbara M.T."/>
            <person name="Littmann E.R."/>
            <person name="Fontana E."/>
            <person name="Moody T.U."/>
            <person name="Kohout C.E."/>
            <person name="Gjonbalaj M."/>
            <person name="Eaton V."/>
            <person name="Seok R."/>
            <person name="Leiner I.M."/>
            <person name="Pamer E.G."/>
        </authorList>
    </citation>
    <scope>NUCLEOTIDE SEQUENCE</scope>
    <source>
        <strain evidence="9">MSK.11.9</strain>
        <strain evidence="8">MSK.15.32</strain>
        <strain evidence="7">MSK.22.53</strain>
    </source>
</reference>
<evidence type="ECO:0000313" key="6">
    <source>
        <dbReference type="EMBL" id="MDE1204161.1"/>
    </source>
</evidence>
<dbReference type="Gene3D" id="1.10.10.60">
    <property type="entry name" value="Homeodomain-like"/>
    <property type="match status" value="1"/>
</dbReference>
<proteinExistence type="predicted"/>
<evidence type="ECO:0000313" key="15">
    <source>
        <dbReference type="Proteomes" id="UP000283834"/>
    </source>
</evidence>
<evidence type="ECO:0000313" key="5">
    <source>
        <dbReference type="EMBL" id="MDB8737851.1"/>
    </source>
</evidence>
<dbReference type="InterPro" id="IPR009057">
    <property type="entry name" value="Homeodomain-like_sf"/>
</dbReference>
<organism evidence="10 14">
    <name type="scientific">Mediterraneibacter gnavus</name>
    <name type="common">Ruminococcus gnavus</name>
    <dbReference type="NCBI Taxonomy" id="33038"/>
    <lineage>
        <taxon>Bacteria</taxon>
        <taxon>Bacillati</taxon>
        <taxon>Bacillota</taxon>
        <taxon>Clostridia</taxon>
        <taxon>Lachnospirales</taxon>
        <taxon>Lachnospiraceae</taxon>
        <taxon>Mediterraneibacter</taxon>
    </lineage>
</organism>
<dbReference type="Proteomes" id="UP000234840">
    <property type="component" value="Unassembled WGS sequence"/>
</dbReference>
<dbReference type="EMBL" id="JAAIRY010000002">
    <property type="protein sequence ID" value="NSI64110.1"/>
    <property type="molecule type" value="Genomic_DNA"/>
</dbReference>
<reference evidence="6" key="5">
    <citation type="submission" date="2022-12" db="EMBL/GenBank/DDBJ databases">
        <title>Genome of R. gnavus strain RSHDN_120.</title>
        <authorList>
            <person name="Abdugheni R."/>
        </authorList>
    </citation>
    <scope>NUCLEOTIDE SEQUENCE</scope>
    <source>
        <strain evidence="6">RSHDN_120</strain>
    </source>
</reference>
<dbReference type="EMBL" id="QRTJ01000004">
    <property type="protein sequence ID" value="RGQ70364.1"/>
    <property type="molecule type" value="Genomic_DNA"/>
</dbReference>
<evidence type="ECO:0000313" key="8">
    <source>
        <dbReference type="EMBL" id="NSI58728.1"/>
    </source>
</evidence>